<dbReference type="Proteomes" id="UP000245999">
    <property type="component" value="Chromosome"/>
</dbReference>
<dbReference type="EMBL" id="CP029145">
    <property type="protein sequence ID" value="AWM34687.1"/>
    <property type="molecule type" value="Genomic_DNA"/>
</dbReference>
<dbReference type="InterPro" id="IPR037069">
    <property type="entry name" value="AcylCoA_DH/ox_N_sf"/>
</dbReference>
<evidence type="ECO:0000313" key="1">
    <source>
        <dbReference type="EMBL" id="AWM34687.1"/>
    </source>
</evidence>
<name>A0A2Z3GSM2_9BACT</name>
<keyword evidence="2" id="KW-1185">Reference proteome</keyword>
<organism evidence="1 2">
    <name type="scientific">Hymenobacter nivis</name>
    <dbReference type="NCBI Taxonomy" id="1850093"/>
    <lineage>
        <taxon>Bacteria</taxon>
        <taxon>Pseudomonadati</taxon>
        <taxon>Bacteroidota</taxon>
        <taxon>Cytophagia</taxon>
        <taxon>Cytophagales</taxon>
        <taxon>Hymenobacteraceae</taxon>
        <taxon>Hymenobacter</taxon>
    </lineage>
</organism>
<protein>
    <recommendedName>
        <fullName evidence="3">Acyl-CoA dehydrogenase/oxidase N-terminal domain-containing protein</fullName>
    </recommendedName>
</protein>
<dbReference type="GO" id="GO:0016627">
    <property type="term" value="F:oxidoreductase activity, acting on the CH-CH group of donors"/>
    <property type="evidence" value="ECO:0007669"/>
    <property type="project" value="InterPro"/>
</dbReference>
<accession>A0A2Z3GSM2</accession>
<reference evidence="2" key="1">
    <citation type="submission" date="2018-04" db="EMBL/GenBank/DDBJ databases">
        <title>Complete genome of Antarctic heterotrophic bacterium Hymenobacter nivis.</title>
        <authorList>
            <person name="Terashima M."/>
        </authorList>
    </citation>
    <scope>NUCLEOTIDE SEQUENCE [LARGE SCALE GENOMIC DNA]</scope>
    <source>
        <strain evidence="2">NBRC 111535</strain>
    </source>
</reference>
<dbReference type="Gene3D" id="1.10.540.10">
    <property type="entry name" value="Acyl-CoA dehydrogenase/oxidase, N-terminal domain"/>
    <property type="match status" value="1"/>
</dbReference>
<dbReference type="RefSeq" id="WP_109657717.1">
    <property type="nucleotide sequence ID" value="NZ_CP029145.1"/>
</dbReference>
<evidence type="ECO:0008006" key="3">
    <source>
        <dbReference type="Google" id="ProtNLM"/>
    </source>
</evidence>
<evidence type="ECO:0000313" key="2">
    <source>
        <dbReference type="Proteomes" id="UP000245999"/>
    </source>
</evidence>
<dbReference type="GO" id="GO:0050660">
    <property type="term" value="F:flavin adenine dinucleotide binding"/>
    <property type="evidence" value="ECO:0007669"/>
    <property type="project" value="InterPro"/>
</dbReference>
<dbReference type="KEGG" id="hnv:DDQ68_19055"/>
<sequence length="82" mass="8294">MVADFIPANSPAITNPDLPLLTMPAAAVQVARALVPRLFAQATATDAAATFPAQEFDWLRAAGLLTAAGAAGLGPPPPPRSC</sequence>
<dbReference type="AlphaFoldDB" id="A0A2Z3GSM2"/>
<gene>
    <name evidence="1" type="ORF">DDQ68_19055</name>
</gene>
<proteinExistence type="predicted"/>